<evidence type="ECO:0008006" key="3">
    <source>
        <dbReference type="Google" id="ProtNLM"/>
    </source>
</evidence>
<dbReference type="Pfam" id="PF10049">
    <property type="entry name" value="DUF2283"/>
    <property type="match status" value="1"/>
</dbReference>
<proteinExistence type="predicted"/>
<dbReference type="AlphaFoldDB" id="A0A433VPZ7"/>
<accession>A0A433VPZ7</accession>
<dbReference type="PANTHER" id="PTHR37029">
    <property type="entry name" value="SSR1768 PROTEIN"/>
    <property type="match status" value="1"/>
</dbReference>
<name>A0A433VPZ7_9CYAN</name>
<dbReference type="RefSeq" id="WP_127080019.1">
    <property type="nucleotide sequence ID" value="NZ_RSCL01000003.1"/>
</dbReference>
<sequence>MKITYEPEVNVLRIVFSEAPIEESDEEKQGVVFDYDINGNIVGLKILDAFPKMDNPRFVKYYIPTH</sequence>
<evidence type="ECO:0000313" key="1">
    <source>
        <dbReference type="EMBL" id="RUT08170.1"/>
    </source>
</evidence>
<dbReference type="OrthoDB" id="9799670at2"/>
<dbReference type="PANTHER" id="PTHR37029:SF1">
    <property type="entry name" value="SSR1768 PROTEIN"/>
    <property type="match status" value="1"/>
</dbReference>
<comment type="caution">
    <text evidence="1">The sequence shown here is derived from an EMBL/GenBank/DDBJ whole genome shotgun (WGS) entry which is preliminary data.</text>
</comment>
<dbReference type="EMBL" id="RSCL01000003">
    <property type="protein sequence ID" value="RUT08170.1"/>
    <property type="molecule type" value="Genomic_DNA"/>
</dbReference>
<organism evidence="1 2">
    <name type="scientific">Dulcicalothrix desertica PCC 7102</name>
    <dbReference type="NCBI Taxonomy" id="232991"/>
    <lineage>
        <taxon>Bacteria</taxon>
        <taxon>Bacillati</taxon>
        <taxon>Cyanobacteriota</taxon>
        <taxon>Cyanophyceae</taxon>
        <taxon>Nostocales</taxon>
        <taxon>Calotrichaceae</taxon>
        <taxon>Dulcicalothrix</taxon>
    </lineage>
</organism>
<keyword evidence="2" id="KW-1185">Reference proteome</keyword>
<dbReference type="Proteomes" id="UP000271624">
    <property type="component" value="Unassembled WGS sequence"/>
</dbReference>
<reference evidence="1" key="1">
    <citation type="submission" date="2018-12" db="EMBL/GenBank/DDBJ databases">
        <authorList>
            <person name="Will S."/>
            <person name="Neumann-Schaal M."/>
            <person name="Henke P."/>
        </authorList>
    </citation>
    <scope>NUCLEOTIDE SEQUENCE</scope>
    <source>
        <strain evidence="1">PCC 7102</strain>
    </source>
</reference>
<dbReference type="InterPro" id="IPR019270">
    <property type="entry name" value="DUF2283"/>
</dbReference>
<reference evidence="1" key="2">
    <citation type="journal article" date="2019" name="Genome Biol. Evol.">
        <title>Day and night: Metabolic profiles and evolutionary relationships of six axenic non-marine cyanobacteria.</title>
        <authorList>
            <person name="Will S.E."/>
            <person name="Henke P."/>
            <person name="Boedeker C."/>
            <person name="Huang S."/>
            <person name="Brinkmann H."/>
            <person name="Rohde M."/>
            <person name="Jarek M."/>
            <person name="Friedl T."/>
            <person name="Seufert S."/>
            <person name="Schumacher M."/>
            <person name="Overmann J."/>
            <person name="Neumann-Schaal M."/>
            <person name="Petersen J."/>
        </authorList>
    </citation>
    <scope>NUCLEOTIDE SEQUENCE [LARGE SCALE GENOMIC DNA]</scope>
    <source>
        <strain evidence="1">PCC 7102</strain>
    </source>
</reference>
<gene>
    <name evidence="1" type="ORF">DSM106972_013380</name>
</gene>
<protein>
    <recommendedName>
        <fullName evidence="3">DUF2283 domain-containing protein</fullName>
    </recommendedName>
</protein>
<evidence type="ECO:0000313" key="2">
    <source>
        <dbReference type="Proteomes" id="UP000271624"/>
    </source>
</evidence>